<protein>
    <recommendedName>
        <fullName evidence="4">UDENN FNIP1/2-type domain-containing protein</fullName>
    </recommendedName>
</protein>
<evidence type="ECO:0000313" key="3">
    <source>
        <dbReference type="Proteomes" id="UP000242525"/>
    </source>
</evidence>
<feature type="region of interest" description="Disordered" evidence="1">
    <location>
        <begin position="7"/>
        <end position="50"/>
    </location>
</feature>
<name>A0A0J9XCE3_GEOCN</name>
<accession>A0A0J9XCE3</accession>
<dbReference type="AlphaFoldDB" id="A0A0J9XCE3"/>
<evidence type="ECO:0000313" key="2">
    <source>
        <dbReference type="EMBL" id="CDO54989.1"/>
    </source>
</evidence>
<dbReference type="STRING" id="1173061.A0A0J9XCE3"/>
<gene>
    <name evidence="2" type="ORF">BN980_GECA09s02331g</name>
</gene>
<organism evidence="2 3">
    <name type="scientific">Geotrichum candidum</name>
    <name type="common">Oospora lactis</name>
    <name type="synonym">Dipodascus geotrichum</name>
    <dbReference type="NCBI Taxonomy" id="1173061"/>
    <lineage>
        <taxon>Eukaryota</taxon>
        <taxon>Fungi</taxon>
        <taxon>Dikarya</taxon>
        <taxon>Ascomycota</taxon>
        <taxon>Saccharomycotina</taxon>
        <taxon>Dipodascomycetes</taxon>
        <taxon>Dipodascales</taxon>
        <taxon>Dipodascaceae</taxon>
        <taxon>Geotrichum</taxon>
    </lineage>
</organism>
<feature type="compositionally biased region" description="Polar residues" evidence="1">
    <location>
        <begin position="36"/>
        <end position="47"/>
    </location>
</feature>
<proteinExistence type="predicted"/>
<sequence>MLTKFLAGNSLKKDNQQQQRPHIKTQSFTSSATTSHFANPSFSSLKPPSSVLDEADTRNLLYGTSAKIQPSPLALLNPATDIRVVILTDVSFCHNALYDTNQPAVKLPSHQKLQDVVFGSSPIVYSGPVTKFHPFPVDHNADCNKQKWMVSRIFRLEEQLGPEQRFGLSESEPNRAMYFKDRSENSNSSDTFRRRMVIQRDFNSSNSPPRQFPQHPHDLDITSFNRTNHINNSESNILHSCTADYNCAIVCTFIANSNDHACLTKHWPELLAALDQLQKSVHMKLSCVLPLNFRELTFDNRYNRLALQLNNSNAFKSEIEAFKHRLLSAARIPRVICGQDKWPELLKEIKWAYYHLGSRFIAKIITAFVKFNYELLSVDQRSVDAACLVRNSLTRTVIVGDRVSSRRIVFILSMLIQDSFPKMGLSNCKKIRGKSSHYSLPKSNSRSSISQQPHPKQYFIRCPSFGSDRSVAGGACSTAGFGRSQSFLRQDRTGAWEIPKPNEPQVGESPNIYTMSHAVRPSFSSSYQSSSSLSSLAMASLLNNSCVNGASTSLSNSTHDNTPSRGHDNGSGTSNNYSLTTNRGPTSRANTFSASSFFQSLWSSPRTKRMNSAVSIDDFQFDVEDMERRQTAARGQSLGFNKMVDCEHFSEIAAPQAPGSLTTEDGAVLINTTVANPQEVRMAATLPTPWFSQSGLAFFPRFNRLDSFDSQISPTNTAANHSQLFKLKTVPKHCIDVPELEDDSEDYCAVLDDDDEYDSNIDTGNDRLKQIDKNDNYDDGQIDLTVVLPLVTGYTSEFHPDFFLQGCPPSHELYTSIIDTMRQEEDCAADTMATTSHTPCTIIANLAGGLSASSSSSFLGSSNSNGGETASGKPDFLILNSRKLGITDTEINAVELALESIVVRDDIDELSNAYRTRFNLH</sequence>
<feature type="region of interest" description="Disordered" evidence="1">
    <location>
        <begin position="552"/>
        <end position="588"/>
    </location>
</feature>
<reference evidence="2" key="1">
    <citation type="submission" date="2014-03" db="EMBL/GenBank/DDBJ databases">
        <authorList>
            <person name="Casaregola S."/>
        </authorList>
    </citation>
    <scope>NUCLEOTIDE SEQUENCE [LARGE SCALE GENOMIC DNA]</scope>
    <source>
        <strain evidence="2">CLIB 918</strain>
    </source>
</reference>
<feature type="compositionally biased region" description="Low complexity" evidence="1">
    <location>
        <begin position="25"/>
        <end position="35"/>
    </location>
</feature>
<dbReference type="OrthoDB" id="4083198at2759"/>
<evidence type="ECO:0000256" key="1">
    <source>
        <dbReference type="SAM" id="MobiDB-lite"/>
    </source>
</evidence>
<dbReference type="Proteomes" id="UP000242525">
    <property type="component" value="Unassembled WGS sequence"/>
</dbReference>
<dbReference type="EMBL" id="CCBN010000009">
    <property type="protein sequence ID" value="CDO54989.1"/>
    <property type="molecule type" value="Genomic_DNA"/>
</dbReference>
<keyword evidence="3" id="KW-1185">Reference proteome</keyword>
<comment type="caution">
    <text evidence="2">The sequence shown here is derived from an EMBL/GenBank/DDBJ whole genome shotgun (WGS) entry which is preliminary data.</text>
</comment>
<evidence type="ECO:0008006" key="4">
    <source>
        <dbReference type="Google" id="ProtNLM"/>
    </source>
</evidence>